<dbReference type="EMBL" id="AZHX01001871">
    <property type="protein sequence ID" value="ETW99134.1"/>
    <property type="molecule type" value="Genomic_DNA"/>
</dbReference>
<comment type="caution">
    <text evidence="2">The sequence shown here is derived from an EMBL/GenBank/DDBJ whole genome shotgun (WGS) entry which is preliminary data.</text>
</comment>
<sequence>MKNTRVEFAEAQRHFTALLGRIAYGGETITIMRRGMPMAKLVPLSPVEGEGRLHVADAQGWLEADDTFFASIDQIIVDRDTHIPRTLSPIGE</sequence>
<accession>W4LMJ2</accession>
<dbReference type="Gene3D" id="3.40.1620.10">
    <property type="entry name" value="YefM-like domain"/>
    <property type="match status" value="1"/>
</dbReference>
<reference evidence="2 3" key="1">
    <citation type="journal article" date="2014" name="Nature">
        <title>An environmental bacterial taxon with a large and distinct metabolic repertoire.</title>
        <authorList>
            <person name="Wilson M.C."/>
            <person name="Mori T."/>
            <person name="Ruckert C."/>
            <person name="Uria A.R."/>
            <person name="Helf M.J."/>
            <person name="Takada K."/>
            <person name="Gernert C."/>
            <person name="Steffens U.A."/>
            <person name="Heycke N."/>
            <person name="Schmitt S."/>
            <person name="Rinke C."/>
            <person name="Helfrich E.J."/>
            <person name="Brachmann A.O."/>
            <person name="Gurgui C."/>
            <person name="Wakimoto T."/>
            <person name="Kracht M."/>
            <person name="Crusemann M."/>
            <person name="Hentschel U."/>
            <person name="Abe I."/>
            <person name="Matsunaga S."/>
            <person name="Kalinowski J."/>
            <person name="Takeyama H."/>
            <person name="Piel J."/>
        </authorList>
    </citation>
    <scope>NUCLEOTIDE SEQUENCE [LARGE SCALE GENOMIC DNA]</scope>
    <source>
        <strain evidence="3">TSY2</strain>
    </source>
</reference>
<name>W4LMJ2_9BACT</name>
<dbReference type="SUPFAM" id="SSF143120">
    <property type="entry name" value="YefM-like"/>
    <property type="match status" value="1"/>
</dbReference>
<dbReference type="AlphaFoldDB" id="W4LMJ2"/>
<evidence type="ECO:0008006" key="4">
    <source>
        <dbReference type="Google" id="ProtNLM"/>
    </source>
</evidence>
<dbReference type="InterPro" id="IPR036165">
    <property type="entry name" value="YefM-like_sf"/>
</dbReference>
<proteinExistence type="inferred from homology"/>
<dbReference type="HOGENOM" id="CLU_2407795_0_0_7"/>
<evidence type="ECO:0000313" key="2">
    <source>
        <dbReference type="EMBL" id="ETW99134.1"/>
    </source>
</evidence>
<keyword evidence="3" id="KW-1185">Reference proteome</keyword>
<protein>
    <recommendedName>
        <fullName evidence="4">Antitoxin</fullName>
    </recommendedName>
</protein>
<evidence type="ECO:0000256" key="1">
    <source>
        <dbReference type="ARBA" id="ARBA00009981"/>
    </source>
</evidence>
<dbReference type="Proteomes" id="UP000019140">
    <property type="component" value="Unassembled WGS sequence"/>
</dbReference>
<comment type="similarity">
    <text evidence="1">Belongs to the phD/YefM antitoxin family.</text>
</comment>
<organism evidence="2 3">
    <name type="scientific">Candidatus Entotheonella gemina</name>
    <dbReference type="NCBI Taxonomy" id="1429439"/>
    <lineage>
        <taxon>Bacteria</taxon>
        <taxon>Pseudomonadati</taxon>
        <taxon>Nitrospinota/Tectimicrobiota group</taxon>
        <taxon>Candidatus Tectimicrobiota</taxon>
        <taxon>Candidatus Entotheonellia</taxon>
        <taxon>Candidatus Entotheonellales</taxon>
        <taxon>Candidatus Entotheonellaceae</taxon>
        <taxon>Candidatus Entotheonella</taxon>
    </lineage>
</organism>
<gene>
    <name evidence="2" type="ORF">ETSY2_41475</name>
</gene>
<evidence type="ECO:0000313" key="3">
    <source>
        <dbReference type="Proteomes" id="UP000019140"/>
    </source>
</evidence>